<evidence type="ECO:0000313" key="2">
    <source>
        <dbReference type="EMBL" id="BDG03177.1"/>
    </source>
</evidence>
<dbReference type="Proteomes" id="UP001162891">
    <property type="component" value="Chromosome"/>
</dbReference>
<organism evidence="2 3">
    <name type="scientific">Anaeromyxobacter oryzae</name>
    <dbReference type="NCBI Taxonomy" id="2918170"/>
    <lineage>
        <taxon>Bacteria</taxon>
        <taxon>Pseudomonadati</taxon>
        <taxon>Myxococcota</taxon>
        <taxon>Myxococcia</taxon>
        <taxon>Myxococcales</taxon>
        <taxon>Cystobacterineae</taxon>
        <taxon>Anaeromyxobacteraceae</taxon>
        <taxon>Anaeromyxobacter</taxon>
    </lineage>
</organism>
<keyword evidence="1" id="KW-1133">Transmembrane helix</keyword>
<accession>A0ABN6MQ97</accession>
<feature type="transmembrane region" description="Helical" evidence="1">
    <location>
        <begin position="26"/>
        <end position="49"/>
    </location>
</feature>
<feature type="transmembrane region" description="Helical" evidence="1">
    <location>
        <begin position="55"/>
        <end position="74"/>
    </location>
</feature>
<sequence>MRHAPRPALHAVPAGARDSVPARATALALAARVLGRVALVFAIVLGAMVALALTLLLLTIASPLAAVLLAWIVFRTERDARSTLARLRARWGRAAQVIAGGVATGR</sequence>
<name>A0ABN6MQ97_9BACT</name>
<gene>
    <name evidence="2" type="ORF">AMOR_21730</name>
</gene>
<reference evidence="3" key="1">
    <citation type="journal article" date="2022" name="Int. J. Syst. Evol. Microbiol.">
        <title>Anaeromyxobacter oryzae sp. nov., Anaeromyxobacter diazotrophicus sp. nov. and Anaeromyxobacter paludicola sp. nov., isolated from paddy soils.</title>
        <authorList>
            <person name="Itoh H."/>
            <person name="Xu Z."/>
            <person name="Mise K."/>
            <person name="Masuda Y."/>
            <person name="Ushijima N."/>
            <person name="Hayakawa C."/>
            <person name="Shiratori Y."/>
            <person name="Senoo K."/>
        </authorList>
    </citation>
    <scope>NUCLEOTIDE SEQUENCE [LARGE SCALE GENOMIC DNA]</scope>
    <source>
        <strain evidence="3">Red232</strain>
    </source>
</reference>
<evidence type="ECO:0000256" key="1">
    <source>
        <dbReference type="SAM" id="Phobius"/>
    </source>
</evidence>
<protein>
    <recommendedName>
        <fullName evidence="4">ABC transmembrane type-1 domain-containing protein</fullName>
    </recommendedName>
</protein>
<dbReference type="RefSeq" id="WP_248360948.1">
    <property type="nucleotide sequence ID" value="NZ_AP025591.1"/>
</dbReference>
<keyword evidence="1" id="KW-0812">Transmembrane</keyword>
<evidence type="ECO:0000313" key="3">
    <source>
        <dbReference type="Proteomes" id="UP001162891"/>
    </source>
</evidence>
<keyword evidence="3" id="KW-1185">Reference proteome</keyword>
<keyword evidence="1" id="KW-0472">Membrane</keyword>
<dbReference type="EMBL" id="AP025591">
    <property type="protein sequence ID" value="BDG03177.1"/>
    <property type="molecule type" value="Genomic_DNA"/>
</dbReference>
<proteinExistence type="predicted"/>
<evidence type="ECO:0008006" key="4">
    <source>
        <dbReference type="Google" id="ProtNLM"/>
    </source>
</evidence>